<dbReference type="GO" id="GO:0046943">
    <property type="term" value="F:carboxylic acid transmembrane transporter activity"/>
    <property type="evidence" value="ECO:0007669"/>
    <property type="project" value="TreeGrafter"/>
</dbReference>
<evidence type="ECO:0000256" key="7">
    <source>
        <dbReference type="SAM" id="Phobius"/>
    </source>
</evidence>
<feature type="transmembrane region" description="Helical" evidence="7">
    <location>
        <begin position="109"/>
        <end position="129"/>
    </location>
</feature>
<evidence type="ECO:0000256" key="1">
    <source>
        <dbReference type="ARBA" id="ARBA00004141"/>
    </source>
</evidence>
<feature type="transmembrane region" description="Helical" evidence="7">
    <location>
        <begin position="304"/>
        <end position="324"/>
    </location>
</feature>
<dbReference type="Gene3D" id="1.20.1250.20">
    <property type="entry name" value="MFS general substrate transporter like domains"/>
    <property type="match status" value="1"/>
</dbReference>
<feature type="transmembrane region" description="Helical" evidence="7">
    <location>
        <begin position="213"/>
        <end position="232"/>
    </location>
</feature>
<dbReference type="InterPro" id="IPR020846">
    <property type="entry name" value="MFS_dom"/>
</dbReference>
<evidence type="ECO:0000256" key="4">
    <source>
        <dbReference type="ARBA" id="ARBA00022692"/>
    </source>
</evidence>
<protein>
    <submittedName>
        <fullName evidence="9">MFS phospholipid transporter Git1</fullName>
    </submittedName>
</protein>
<keyword evidence="3" id="KW-0813">Transport</keyword>
<dbReference type="PANTHER" id="PTHR23508">
    <property type="entry name" value="CARBOXYLIC ACID TRANSPORTER PROTEIN HOMOLOG"/>
    <property type="match status" value="1"/>
</dbReference>
<comment type="caution">
    <text evidence="9">The sequence shown here is derived from an EMBL/GenBank/DDBJ whole genome shotgun (WGS) entry which is preliminary data.</text>
</comment>
<evidence type="ECO:0000256" key="6">
    <source>
        <dbReference type="ARBA" id="ARBA00023136"/>
    </source>
</evidence>
<name>A0A9P4IVA2_9PEZI</name>
<feature type="transmembrane region" description="Helical" evidence="7">
    <location>
        <begin position="434"/>
        <end position="456"/>
    </location>
</feature>
<sequence>MSTQPIDEKAAPPAYGVDQTVRGESVAVANTDKTTWERLWPVIACGAGLFSDGYLNGVIGSVNTMLKKAYPTEYASSSAQGNVSSIAFAGTVVGMIFFGFTSDHISRKWSLFVSTIIILIFAALSAGSYGAGGSISGLFIALTAYRFLTGIGIGGEYPAGSVACAESTGELKEGTRNRWFILFTNVQIDFGFVVAALVPMIVILATGENHIKAAWRICLGLGVIPPLSLLYLRLKLSEPEAYKQNSMAKTKTPWWLCIKYYAPRLAVVSTIWFIYNFSSYSFGLFSSSILGNLLGEHYPLWKSFGWNTLITFFYMPGCIAGSFLSDWIGPKKALGYSVIAQAIVGFILAGVYAKISQPEYVGGFVVVYGLFLALGELGPGDNIGLVASKTCATAVRGKYYGIAAAFGKIGAFVGTQVLSILYNRYEYSDPVKAVQYPFFISSSLAVLSAFLALFLLPHIGQDTIDEEDIKFREYLSAHGYDTSQMGIFGDSQEHMVEQQNTRSTIGNVEPTHVKA</sequence>
<evidence type="ECO:0000313" key="10">
    <source>
        <dbReference type="Proteomes" id="UP000799439"/>
    </source>
</evidence>
<comment type="subcellular location">
    <subcellularLocation>
        <location evidence="1">Membrane</location>
        <topology evidence="1">Multi-pass membrane protein</topology>
    </subcellularLocation>
</comment>
<feature type="domain" description="Major facilitator superfamily (MFS) profile" evidence="8">
    <location>
        <begin position="41"/>
        <end position="460"/>
    </location>
</feature>
<feature type="transmembrane region" description="Helical" evidence="7">
    <location>
        <begin position="361"/>
        <end position="378"/>
    </location>
</feature>
<feature type="transmembrane region" description="Helical" evidence="7">
    <location>
        <begin position="399"/>
        <end position="422"/>
    </location>
</feature>
<dbReference type="OrthoDB" id="2261376at2759"/>
<reference evidence="9" key="1">
    <citation type="journal article" date="2020" name="Stud. Mycol.">
        <title>101 Dothideomycetes genomes: a test case for predicting lifestyles and emergence of pathogens.</title>
        <authorList>
            <person name="Haridas S."/>
            <person name="Albert R."/>
            <person name="Binder M."/>
            <person name="Bloem J."/>
            <person name="Labutti K."/>
            <person name="Salamov A."/>
            <person name="Andreopoulos B."/>
            <person name="Baker S."/>
            <person name="Barry K."/>
            <person name="Bills G."/>
            <person name="Bluhm B."/>
            <person name="Cannon C."/>
            <person name="Castanera R."/>
            <person name="Culley D."/>
            <person name="Daum C."/>
            <person name="Ezra D."/>
            <person name="Gonzalez J."/>
            <person name="Henrissat B."/>
            <person name="Kuo A."/>
            <person name="Liang C."/>
            <person name="Lipzen A."/>
            <person name="Lutzoni F."/>
            <person name="Magnuson J."/>
            <person name="Mondo S."/>
            <person name="Nolan M."/>
            <person name="Ohm R."/>
            <person name="Pangilinan J."/>
            <person name="Park H.-J."/>
            <person name="Ramirez L."/>
            <person name="Alfaro M."/>
            <person name="Sun H."/>
            <person name="Tritt A."/>
            <person name="Yoshinaga Y."/>
            <person name="Zwiers L.-H."/>
            <person name="Turgeon B."/>
            <person name="Goodwin S."/>
            <person name="Spatafora J."/>
            <person name="Crous P."/>
            <person name="Grigoriev I."/>
        </authorList>
    </citation>
    <scope>NUCLEOTIDE SEQUENCE</scope>
    <source>
        <strain evidence="9">CBS 260.36</strain>
    </source>
</reference>
<keyword evidence="6 7" id="KW-0472">Membrane</keyword>
<proteinExistence type="inferred from homology"/>
<keyword evidence="5 7" id="KW-1133">Transmembrane helix</keyword>
<dbReference type="PANTHER" id="PTHR23508:SF10">
    <property type="entry name" value="CARBOXYLIC ACID TRANSPORTER PROTEIN HOMOLOG"/>
    <property type="match status" value="1"/>
</dbReference>
<evidence type="ECO:0000256" key="5">
    <source>
        <dbReference type="ARBA" id="ARBA00022989"/>
    </source>
</evidence>
<dbReference type="Proteomes" id="UP000799439">
    <property type="component" value="Unassembled WGS sequence"/>
</dbReference>
<dbReference type="GO" id="GO:0005886">
    <property type="term" value="C:plasma membrane"/>
    <property type="evidence" value="ECO:0007669"/>
    <property type="project" value="TreeGrafter"/>
</dbReference>
<dbReference type="FunFam" id="1.20.1250.20:FF:000140">
    <property type="entry name" value="Putative MFS phospholipid transporter"/>
    <property type="match status" value="1"/>
</dbReference>
<comment type="similarity">
    <text evidence="2">Belongs to the major facilitator superfamily. Sugar transporter (TC 2.A.1.1) family.</text>
</comment>
<evidence type="ECO:0000256" key="3">
    <source>
        <dbReference type="ARBA" id="ARBA00022448"/>
    </source>
</evidence>
<accession>A0A9P4IVA2</accession>
<keyword evidence="4 7" id="KW-0812">Transmembrane</keyword>
<feature type="transmembrane region" description="Helical" evidence="7">
    <location>
        <begin position="253"/>
        <end position="275"/>
    </location>
</feature>
<keyword evidence="10" id="KW-1185">Reference proteome</keyword>
<gene>
    <name evidence="9" type="ORF">K461DRAFT_271023</name>
</gene>
<evidence type="ECO:0000256" key="2">
    <source>
        <dbReference type="ARBA" id="ARBA00010992"/>
    </source>
</evidence>
<organism evidence="9 10">
    <name type="scientific">Myriangium duriaei CBS 260.36</name>
    <dbReference type="NCBI Taxonomy" id="1168546"/>
    <lineage>
        <taxon>Eukaryota</taxon>
        <taxon>Fungi</taxon>
        <taxon>Dikarya</taxon>
        <taxon>Ascomycota</taxon>
        <taxon>Pezizomycotina</taxon>
        <taxon>Dothideomycetes</taxon>
        <taxon>Dothideomycetidae</taxon>
        <taxon>Myriangiales</taxon>
        <taxon>Myriangiaceae</taxon>
        <taxon>Myriangium</taxon>
    </lineage>
</organism>
<dbReference type="PROSITE" id="PS50850">
    <property type="entry name" value="MFS"/>
    <property type="match status" value="1"/>
</dbReference>
<feature type="transmembrane region" description="Helical" evidence="7">
    <location>
        <begin position="83"/>
        <end position="102"/>
    </location>
</feature>
<feature type="transmembrane region" description="Helical" evidence="7">
    <location>
        <begin position="179"/>
        <end position="207"/>
    </location>
</feature>
<feature type="transmembrane region" description="Helical" evidence="7">
    <location>
        <begin position="336"/>
        <end position="355"/>
    </location>
</feature>
<dbReference type="InterPro" id="IPR036259">
    <property type="entry name" value="MFS_trans_sf"/>
</dbReference>
<dbReference type="InterPro" id="IPR005828">
    <property type="entry name" value="MFS_sugar_transport-like"/>
</dbReference>
<dbReference type="SUPFAM" id="SSF103473">
    <property type="entry name" value="MFS general substrate transporter"/>
    <property type="match status" value="1"/>
</dbReference>
<dbReference type="EMBL" id="ML996091">
    <property type="protein sequence ID" value="KAF2149424.1"/>
    <property type="molecule type" value="Genomic_DNA"/>
</dbReference>
<evidence type="ECO:0000313" key="9">
    <source>
        <dbReference type="EMBL" id="KAF2149424.1"/>
    </source>
</evidence>
<dbReference type="Pfam" id="PF00083">
    <property type="entry name" value="Sugar_tr"/>
    <property type="match status" value="2"/>
</dbReference>
<dbReference type="AlphaFoldDB" id="A0A9P4IVA2"/>
<evidence type="ECO:0000259" key="8">
    <source>
        <dbReference type="PROSITE" id="PS50850"/>
    </source>
</evidence>